<reference evidence="1" key="1">
    <citation type="submission" date="2021-01" db="EMBL/GenBank/DDBJ databases">
        <authorList>
            <consortium name="Genoscope - CEA"/>
            <person name="William W."/>
        </authorList>
    </citation>
    <scope>NUCLEOTIDE SEQUENCE</scope>
</reference>
<accession>A0A8S1XVZ6</accession>
<proteinExistence type="predicted"/>
<protein>
    <submittedName>
        <fullName evidence="1">Uncharacterized protein</fullName>
    </submittedName>
</protein>
<dbReference type="EMBL" id="CAJJDO010000139">
    <property type="protein sequence ID" value="CAD8205147.1"/>
    <property type="molecule type" value="Genomic_DNA"/>
</dbReference>
<dbReference type="AlphaFoldDB" id="A0A8S1XVZ6"/>
<evidence type="ECO:0000313" key="2">
    <source>
        <dbReference type="Proteomes" id="UP000689195"/>
    </source>
</evidence>
<name>A0A8S1XVZ6_9CILI</name>
<gene>
    <name evidence="1" type="ORF">PPENT_87.1.T1390161</name>
</gene>
<keyword evidence="2" id="KW-1185">Reference proteome</keyword>
<comment type="caution">
    <text evidence="1">The sequence shown here is derived from an EMBL/GenBank/DDBJ whole genome shotgun (WGS) entry which is preliminary data.</text>
</comment>
<evidence type="ECO:0000313" key="1">
    <source>
        <dbReference type="EMBL" id="CAD8205147.1"/>
    </source>
</evidence>
<dbReference type="Proteomes" id="UP000689195">
    <property type="component" value="Unassembled WGS sequence"/>
</dbReference>
<sequence length="49" mass="5914">MPDIIKILMNYQQKNVYYQVMLYQDALLNQLLKNFLKLQRNVAVTLQIK</sequence>
<organism evidence="1 2">
    <name type="scientific">Paramecium pentaurelia</name>
    <dbReference type="NCBI Taxonomy" id="43138"/>
    <lineage>
        <taxon>Eukaryota</taxon>
        <taxon>Sar</taxon>
        <taxon>Alveolata</taxon>
        <taxon>Ciliophora</taxon>
        <taxon>Intramacronucleata</taxon>
        <taxon>Oligohymenophorea</taxon>
        <taxon>Peniculida</taxon>
        <taxon>Parameciidae</taxon>
        <taxon>Paramecium</taxon>
    </lineage>
</organism>